<evidence type="ECO:0000256" key="3">
    <source>
        <dbReference type="ARBA" id="ARBA00012982"/>
    </source>
</evidence>
<evidence type="ECO:0000256" key="6">
    <source>
        <dbReference type="ARBA" id="ARBA00048807"/>
    </source>
</evidence>
<gene>
    <name evidence="7" type="ORF">GCM10011609_77350</name>
</gene>
<dbReference type="EC" id="4.1.2.50" evidence="3"/>
<dbReference type="EMBL" id="BMNC01000019">
    <property type="protein sequence ID" value="GGN24087.1"/>
    <property type="molecule type" value="Genomic_DNA"/>
</dbReference>
<reference evidence="8" key="1">
    <citation type="journal article" date="2019" name="Int. J. Syst. Evol. Microbiol.">
        <title>The Global Catalogue of Microorganisms (GCM) 10K type strain sequencing project: providing services to taxonomists for standard genome sequencing and annotation.</title>
        <authorList>
            <consortium name="The Broad Institute Genomics Platform"/>
            <consortium name="The Broad Institute Genome Sequencing Center for Infectious Disease"/>
            <person name="Wu L."/>
            <person name="Ma J."/>
        </authorList>
    </citation>
    <scope>NUCLEOTIDE SEQUENCE [LARGE SCALE GENOMIC DNA]</scope>
    <source>
        <strain evidence="8">CGMCC 4.7319</strain>
    </source>
</reference>
<proteinExistence type="inferred from homology"/>
<evidence type="ECO:0000256" key="4">
    <source>
        <dbReference type="ARBA" id="ARBA00018141"/>
    </source>
</evidence>
<comment type="pathway">
    <text evidence="1">Purine metabolism; 7-cyano-7-deazaguanine biosynthesis.</text>
</comment>
<accession>A0ABQ2ISV8</accession>
<comment type="catalytic activity">
    <reaction evidence="6">
        <text>7,8-dihydroneopterin 3'-triphosphate + H2O = 6-carboxy-5,6,7,8-tetrahydropterin + triphosphate + acetaldehyde + 2 H(+)</text>
        <dbReference type="Rhea" id="RHEA:27966"/>
        <dbReference type="ChEBI" id="CHEBI:15343"/>
        <dbReference type="ChEBI" id="CHEBI:15377"/>
        <dbReference type="ChEBI" id="CHEBI:15378"/>
        <dbReference type="ChEBI" id="CHEBI:18036"/>
        <dbReference type="ChEBI" id="CHEBI:58462"/>
        <dbReference type="ChEBI" id="CHEBI:61032"/>
        <dbReference type="EC" id="4.1.2.50"/>
    </reaction>
</comment>
<evidence type="ECO:0000256" key="1">
    <source>
        <dbReference type="ARBA" id="ARBA00005061"/>
    </source>
</evidence>
<dbReference type="InterPro" id="IPR007115">
    <property type="entry name" value="6-PTP_synth/QueD"/>
</dbReference>
<dbReference type="Pfam" id="PF01242">
    <property type="entry name" value="PTPS"/>
    <property type="match status" value="1"/>
</dbReference>
<evidence type="ECO:0000256" key="5">
    <source>
        <dbReference type="ARBA" id="ARBA00031449"/>
    </source>
</evidence>
<evidence type="ECO:0000313" key="8">
    <source>
        <dbReference type="Proteomes" id="UP000597656"/>
    </source>
</evidence>
<evidence type="ECO:0000256" key="2">
    <source>
        <dbReference type="ARBA" id="ARBA00008900"/>
    </source>
</evidence>
<comment type="caution">
    <text evidence="7">The sequence shown here is derived from an EMBL/GenBank/DDBJ whole genome shotgun (WGS) entry which is preliminary data.</text>
</comment>
<name>A0ABQ2ISV8_9PSEU</name>
<dbReference type="Proteomes" id="UP000597656">
    <property type="component" value="Unassembled WGS sequence"/>
</dbReference>
<protein>
    <recommendedName>
        <fullName evidence="4">6-carboxy-5,6,7,8-tetrahydropterin synthase</fullName>
        <ecNumber evidence="3">4.1.2.50</ecNumber>
    </recommendedName>
    <alternativeName>
        <fullName evidence="5">Queuosine biosynthesis protein QueD</fullName>
    </alternativeName>
</protein>
<dbReference type="SUPFAM" id="SSF55620">
    <property type="entry name" value="Tetrahydrobiopterin biosynthesis enzymes-like"/>
    <property type="match status" value="1"/>
</dbReference>
<keyword evidence="8" id="KW-1185">Reference proteome</keyword>
<dbReference type="Gene3D" id="3.30.479.10">
    <property type="entry name" value="6-pyruvoyl tetrahydropterin synthase/QueD"/>
    <property type="match status" value="1"/>
</dbReference>
<organism evidence="7 8">
    <name type="scientific">Lentzea pudingi</name>
    <dbReference type="NCBI Taxonomy" id="1789439"/>
    <lineage>
        <taxon>Bacteria</taxon>
        <taxon>Bacillati</taxon>
        <taxon>Actinomycetota</taxon>
        <taxon>Actinomycetes</taxon>
        <taxon>Pseudonocardiales</taxon>
        <taxon>Pseudonocardiaceae</taxon>
        <taxon>Lentzea</taxon>
    </lineage>
</organism>
<sequence length="177" mass="18834">MAHVCDGGTGDLAALGSYLDATFEHQLINERIPFHPTCELLARHLAEWFTANIDSAVLASIVVSETPATAAHCDGATLEVTISKTFVSAYGEVTVLLEADDLDEAGFITDFGDLSPFAACLRDPAATERLCGAGPAIVVHLARWFGGSIEPKIRARLRSLRMVSGSTTSSWERGDVA</sequence>
<comment type="similarity">
    <text evidence="2">Belongs to the PTPS family. QueD subfamily.</text>
</comment>
<evidence type="ECO:0000313" key="7">
    <source>
        <dbReference type="EMBL" id="GGN24087.1"/>
    </source>
</evidence>
<dbReference type="InterPro" id="IPR038418">
    <property type="entry name" value="6-PTP_synth/QueD_sf"/>
</dbReference>